<evidence type="ECO:0000259" key="16">
    <source>
        <dbReference type="SMART" id="SM00904"/>
    </source>
</evidence>
<name>A0A5R9F9Z5_9BACL</name>
<dbReference type="GO" id="GO:0005524">
    <property type="term" value="F:ATP binding"/>
    <property type="evidence" value="ECO:0007669"/>
    <property type="project" value="UniProtKB-UniRule"/>
</dbReference>
<dbReference type="NCBIfam" id="NF004160">
    <property type="entry name" value="PRK05627.1-3"/>
    <property type="match status" value="1"/>
</dbReference>
<evidence type="ECO:0000256" key="15">
    <source>
        <dbReference type="PIRNR" id="PIRNR004491"/>
    </source>
</evidence>
<dbReference type="Pfam" id="PF01687">
    <property type="entry name" value="Flavokinase"/>
    <property type="match status" value="1"/>
</dbReference>
<keyword evidence="9 15" id="KW-0418">Kinase</keyword>
<dbReference type="Proteomes" id="UP000308230">
    <property type="component" value="Unassembled WGS sequence"/>
</dbReference>
<accession>A0A5R9F9Z5</accession>
<dbReference type="SUPFAM" id="SSF82114">
    <property type="entry name" value="Riboflavin kinase-like"/>
    <property type="match status" value="1"/>
</dbReference>
<evidence type="ECO:0000256" key="5">
    <source>
        <dbReference type="ARBA" id="ARBA00022643"/>
    </source>
</evidence>
<keyword evidence="12" id="KW-0511">Multifunctional enzyme</keyword>
<comment type="similarity">
    <text evidence="15">Belongs to the ribF family.</text>
</comment>
<evidence type="ECO:0000256" key="4">
    <source>
        <dbReference type="ARBA" id="ARBA00022630"/>
    </source>
</evidence>
<keyword evidence="5 15" id="KW-0288">FMN</keyword>
<comment type="catalytic activity">
    <reaction evidence="13 15">
        <text>riboflavin + ATP = FMN + ADP + H(+)</text>
        <dbReference type="Rhea" id="RHEA:14357"/>
        <dbReference type="ChEBI" id="CHEBI:15378"/>
        <dbReference type="ChEBI" id="CHEBI:30616"/>
        <dbReference type="ChEBI" id="CHEBI:57986"/>
        <dbReference type="ChEBI" id="CHEBI:58210"/>
        <dbReference type="ChEBI" id="CHEBI:456216"/>
        <dbReference type="EC" id="2.7.1.26"/>
    </reaction>
</comment>
<keyword evidence="8 15" id="KW-0547">Nucleotide-binding</keyword>
<dbReference type="PANTHER" id="PTHR22749">
    <property type="entry name" value="RIBOFLAVIN KINASE/FMN ADENYLYLTRANSFERASE"/>
    <property type="match status" value="1"/>
</dbReference>
<dbReference type="InterPro" id="IPR023468">
    <property type="entry name" value="Riboflavin_kinase"/>
</dbReference>
<dbReference type="GO" id="GO:0003919">
    <property type="term" value="F:FMN adenylyltransferase activity"/>
    <property type="evidence" value="ECO:0007669"/>
    <property type="project" value="UniProtKB-UniRule"/>
</dbReference>
<keyword evidence="7 15" id="KW-0548">Nucleotidyltransferase</keyword>
<comment type="pathway">
    <text evidence="3 15">Cofactor biosynthesis; FMN biosynthesis; FMN from riboflavin (ATP route): step 1/1.</text>
</comment>
<dbReference type="GO" id="GO:0009398">
    <property type="term" value="P:FMN biosynthetic process"/>
    <property type="evidence" value="ECO:0007669"/>
    <property type="project" value="UniProtKB-UniRule"/>
</dbReference>
<keyword evidence="18" id="KW-1185">Reference proteome</keyword>
<dbReference type="EC" id="2.7.1.26" evidence="15"/>
<evidence type="ECO:0000256" key="12">
    <source>
        <dbReference type="ARBA" id="ARBA00023268"/>
    </source>
</evidence>
<feature type="domain" description="Riboflavin kinase" evidence="16">
    <location>
        <begin position="185"/>
        <end position="312"/>
    </location>
</feature>
<dbReference type="CDD" id="cd02064">
    <property type="entry name" value="FAD_synthetase_N"/>
    <property type="match status" value="1"/>
</dbReference>
<dbReference type="OrthoDB" id="9803667at2"/>
<dbReference type="NCBIfam" id="TIGR00083">
    <property type="entry name" value="ribF"/>
    <property type="match status" value="1"/>
</dbReference>
<evidence type="ECO:0000256" key="13">
    <source>
        <dbReference type="ARBA" id="ARBA00047880"/>
    </source>
</evidence>
<sequence length="315" mass="35741">MKTVYLKHPHDLARVETEDKAMALGYFDGIHLGHQKVILTAKEIAERKGYTSAVMTFHPHPSVVLGRSNPHVKYITPLDEKIKQIEKLGIDKLFIVTFDKTIANLTPQEFVDDYIIGLSVKHAVAGFDFTYGRKGSGTMETLVFHSRNQFEYTVVDKVANHNEKVSSTLIRSLINEGAVEQIPEYLGRFYEVKGTVVKGDQRGRTIGFPTANLAFEDPYLIPKTGVYAVKMKLGSDWHEGVCNIGYKPTFNESRPDEPTMEVHLFNFSQSIYNEQVAVKLCKRLRGERKFSSLDELKAQIKKDAENTKEYFSLKS</sequence>
<evidence type="ECO:0000256" key="7">
    <source>
        <dbReference type="ARBA" id="ARBA00022695"/>
    </source>
</evidence>
<dbReference type="UniPathway" id="UPA00277">
    <property type="reaction ID" value="UER00407"/>
</dbReference>
<dbReference type="InterPro" id="IPR015864">
    <property type="entry name" value="FAD_synthase"/>
</dbReference>
<dbReference type="RefSeq" id="WP_138125746.1">
    <property type="nucleotide sequence ID" value="NZ_SWLG01000006.1"/>
</dbReference>
<dbReference type="UniPathway" id="UPA00276">
    <property type="reaction ID" value="UER00406"/>
</dbReference>
<dbReference type="GO" id="GO:0009231">
    <property type="term" value="P:riboflavin biosynthetic process"/>
    <property type="evidence" value="ECO:0007669"/>
    <property type="project" value="InterPro"/>
</dbReference>
<gene>
    <name evidence="17" type="primary">ribF</name>
    <name evidence="17" type="ORF">FCL54_09475</name>
</gene>
<dbReference type="AlphaFoldDB" id="A0A5R9F9Z5"/>
<evidence type="ECO:0000256" key="2">
    <source>
        <dbReference type="ARBA" id="ARBA00004726"/>
    </source>
</evidence>
<dbReference type="SMART" id="SM00904">
    <property type="entry name" value="Flavokinase"/>
    <property type="match status" value="1"/>
</dbReference>
<dbReference type="NCBIfam" id="NF004161">
    <property type="entry name" value="PRK05627.1-4"/>
    <property type="match status" value="1"/>
</dbReference>
<protein>
    <recommendedName>
        <fullName evidence="15">Riboflavin biosynthesis protein</fullName>
    </recommendedName>
    <domain>
        <recommendedName>
            <fullName evidence="15">Riboflavin kinase</fullName>
            <ecNumber evidence="15">2.7.1.26</ecNumber>
        </recommendedName>
        <alternativeName>
            <fullName evidence="15">Flavokinase</fullName>
        </alternativeName>
    </domain>
    <domain>
        <recommendedName>
            <fullName evidence="15">FMN adenylyltransferase</fullName>
            <ecNumber evidence="15">2.7.7.2</ecNumber>
        </recommendedName>
        <alternativeName>
            <fullName evidence="15">FAD pyrophosphorylase</fullName>
        </alternativeName>
        <alternativeName>
            <fullName evidence="15">FAD synthase</fullName>
        </alternativeName>
    </domain>
</protein>
<evidence type="ECO:0000256" key="14">
    <source>
        <dbReference type="ARBA" id="ARBA00049494"/>
    </source>
</evidence>
<evidence type="ECO:0000313" key="17">
    <source>
        <dbReference type="EMBL" id="TLS37374.1"/>
    </source>
</evidence>
<dbReference type="FunFam" id="3.40.50.620:FF:000021">
    <property type="entry name" value="Riboflavin biosynthesis protein"/>
    <property type="match status" value="1"/>
</dbReference>
<dbReference type="InterPro" id="IPR023465">
    <property type="entry name" value="Riboflavin_kinase_dom_sf"/>
</dbReference>
<keyword evidence="11 15" id="KW-0067">ATP-binding</keyword>
<dbReference type="EMBL" id="SWLG01000006">
    <property type="protein sequence ID" value="TLS37374.1"/>
    <property type="molecule type" value="Genomic_DNA"/>
</dbReference>
<dbReference type="NCBIfam" id="TIGR00125">
    <property type="entry name" value="cyt_tran_rel"/>
    <property type="match status" value="1"/>
</dbReference>
<dbReference type="EC" id="2.7.7.2" evidence="15"/>
<dbReference type="GO" id="GO:0008531">
    <property type="term" value="F:riboflavin kinase activity"/>
    <property type="evidence" value="ECO:0007669"/>
    <property type="project" value="UniProtKB-UniRule"/>
</dbReference>
<proteinExistence type="inferred from homology"/>
<dbReference type="InterPro" id="IPR015865">
    <property type="entry name" value="Riboflavin_kinase_bac/euk"/>
</dbReference>
<comment type="function">
    <text evidence="1">Catalyzes the phosphorylation of riboflavin to FMN followed by the adenylation of FMN to FAD.</text>
</comment>
<evidence type="ECO:0000256" key="11">
    <source>
        <dbReference type="ARBA" id="ARBA00022840"/>
    </source>
</evidence>
<evidence type="ECO:0000256" key="10">
    <source>
        <dbReference type="ARBA" id="ARBA00022827"/>
    </source>
</evidence>
<evidence type="ECO:0000256" key="9">
    <source>
        <dbReference type="ARBA" id="ARBA00022777"/>
    </source>
</evidence>
<dbReference type="Gene3D" id="3.40.50.620">
    <property type="entry name" value="HUPs"/>
    <property type="match status" value="1"/>
</dbReference>
<dbReference type="FunFam" id="2.40.30.30:FF:000003">
    <property type="entry name" value="Riboflavin biosynthesis protein"/>
    <property type="match status" value="1"/>
</dbReference>
<dbReference type="InterPro" id="IPR004821">
    <property type="entry name" value="Cyt_trans-like"/>
</dbReference>
<dbReference type="NCBIfam" id="NF004162">
    <property type="entry name" value="PRK05627.1-5"/>
    <property type="match status" value="1"/>
</dbReference>
<comment type="pathway">
    <text evidence="2 15">Cofactor biosynthesis; FAD biosynthesis; FAD from FMN: step 1/1.</text>
</comment>
<evidence type="ECO:0000256" key="1">
    <source>
        <dbReference type="ARBA" id="ARBA00002121"/>
    </source>
</evidence>
<dbReference type="InterPro" id="IPR002606">
    <property type="entry name" value="Riboflavin_kinase_bac"/>
</dbReference>
<dbReference type="PANTHER" id="PTHR22749:SF6">
    <property type="entry name" value="RIBOFLAVIN KINASE"/>
    <property type="match status" value="1"/>
</dbReference>
<evidence type="ECO:0000313" key="18">
    <source>
        <dbReference type="Proteomes" id="UP000308230"/>
    </source>
</evidence>
<dbReference type="Gene3D" id="2.40.30.30">
    <property type="entry name" value="Riboflavin kinase-like"/>
    <property type="match status" value="1"/>
</dbReference>
<evidence type="ECO:0000256" key="3">
    <source>
        <dbReference type="ARBA" id="ARBA00005201"/>
    </source>
</evidence>
<comment type="caution">
    <text evidence="17">The sequence shown here is derived from an EMBL/GenBank/DDBJ whole genome shotgun (WGS) entry which is preliminary data.</text>
</comment>
<keyword evidence="4 15" id="KW-0285">Flavoprotein</keyword>
<evidence type="ECO:0000256" key="6">
    <source>
        <dbReference type="ARBA" id="ARBA00022679"/>
    </source>
</evidence>
<dbReference type="SUPFAM" id="SSF52374">
    <property type="entry name" value="Nucleotidylyl transferase"/>
    <property type="match status" value="1"/>
</dbReference>
<comment type="catalytic activity">
    <reaction evidence="14 15">
        <text>FMN + ATP + H(+) = FAD + diphosphate</text>
        <dbReference type="Rhea" id="RHEA:17237"/>
        <dbReference type="ChEBI" id="CHEBI:15378"/>
        <dbReference type="ChEBI" id="CHEBI:30616"/>
        <dbReference type="ChEBI" id="CHEBI:33019"/>
        <dbReference type="ChEBI" id="CHEBI:57692"/>
        <dbReference type="ChEBI" id="CHEBI:58210"/>
        <dbReference type="EC" id="2.7.7.2"/>
    </reaction>
</comment>
<dbReference type="GO" id="GO:0006747">
    <property type="term" value="P:FAD biosynthetic process"/>
    <property type="evidence" value="ECO:0007669"/>
    <property type="project" value="UniProtKB-UniRule"/>
</dbReference>
<keyword evidence="10 15" id="KW-0274">FAD</keyword>
<dbReference type="InterPro" id="IPR014729">
    <property type="entry name" value="Rossmann-like_a/b/a_fold"/>
</dbReference>
<dbReference type="PIRSF" id="PIRSF004491">
    <property type="entry name" value="FAD_Synth"/>
    <property type="match status" value="1"/>
</dbReference>
<evidence type="ECO:0000256" key="8">
    <source>
        <dbReference type="ARBA" id="ARBA00022741"/>
    </source>
</evidence>
<reference evidence="17 18" key="1">
    <citation type="submission" date="2019-04" db="EMBL/GenBank/DDBJ databases">
        <title>Bacillus caeni sp. nov., a bacterium isolated from mangrove sediment.</title>
        <authorList>
            <person name="Huang H."/>
            <person name="Mo K."/>
            <person name="Hu Y."/>
        </authorList>
    </citation>
    <scope>NUCLEOTIDE SEQUENCE [LARGE SCALE GENOMIC DNA]</scope>
    <source>
        <strain evidence="17 18">HB172195</strain>
    </source>
</reference>
<keyword evidence="6 15" id="KW-0808">Transferase</keyword>
<dbReference type="Pfam" id="PF06574">
    <property type="entry name" value="FAD_syn"/>
    <property type="match status" value="1"/>
</dbReference>
<organism evidence="17 18">
    <name type="scientific">Exobacillus caeni</name>
    <dbReference type="NCBI Taxonomy" id="2574798"/>
    <lineage>
        <taxon>Bacteria</taxon>
        <taxon>Bacillati</taxon>
        <taxon>Bacillota</taxon>
        <taxon>Bacilli</taxon>
        <taxon>Bacillales</taxon>
        <taxon>Guptibacillaceae</taxon>
        <taxon>Exobacillus</taxon>
    </lineage>
</organism>